<evidence type="ECO:0000313" key="1">
    <source>
        <dbReference type="EMBL" id="KAH3888206.1"/>
    </source>
</evidence>
<comment type="caution">
    <text evidence="1">The sequence shown here is derived from an EMBL/GenBank/DDBJ whole genome shotgun (WGS) entry which is preliminary data.</text>
</comment>
<protein>
    <submittedName>
        <fullName evidence="1">Uncharacterized protein</fullName>
    </submittedName>
</protein>
<accession>A0A9D4N5G7</accession>
<reference evidence="1" key="2">
    <citation type="submission" date="2020-11" db="EMBL/GenBank/DDBJ databases">
        <authorList>
            <person name="McCartney M.A."/>
            <person name="Auch B."/>
            <person name="Kono T."/>
            <person name="Mallez S."/>
            <person name="Becker A."/>
            <person name="Gohl D.M."/>
            <person name="Silverstein K.A.T."/>
            <person name="Koren S."/>
            <person name="Bechman K.B."/>
            <person name="Herman A."/>
            <person name="Abrahante J.E."/>
            <person name="Garbe J."/>
        </authorList>
    </citation>
    <scope>NUCLEOTIDE SEQUENCE</scope>
    <source>
        <strain evidence="1">Duluth1</strain>
        <tissue evidence="1">Whole animal</tissue>
    </source>
</reference>
<keyword evidence="2" id="KW-1185">Reference proteome</keyword>
<evidence type="ECO:0000313" key="2">
    <source>
        <dbReference type="Proteomes" id="UP000828390"/>
    </source>
</evidence>
<dbReference type="Proteomes" id="UP000828390">
    <property type="component" value="Unassembled WGS sequence"/>
</dbReference>
<dbReference type="AlphaFoldDB" id="A0A9D4N5G7"/>
<organism evidence="1 2">
    <name type="scientific">Dreissena polymorpha</name>
    <name type="common">Zebra mussel</name>
    <name type="synonym">Mytilus polymorpha</name>
    <dbReference type="NCBI Taxonomy" id="45954"/>
    <lineage>
        <taxon>Eukaryota</taxon>
        <taxon>Metazoa</taxon>
        <taxon>Spiralia</taxon>
        <taxon>Lophotrochozoa</taxon>
        <taxon>Mollusca</taxon>
        <taxon>Bivalvia</taxon>
        <taxon>Autobranchia</taxon>
        <taxon>Heteroconchia</taxon>
        <taxon>Euheterodonta</taxon>
        <taxon>Imparidentia</taxon>
        <taxon>Neoheterodontei</taxon>
        <taxon>Myida</taxon>
        <taxon>Dreissenoidea</taxon>
        <taxon>Dreissenidae</taxon>
        <taxon>Dreissena</taxon>
    </lineage>
</organism>
<sequence>MLAICCLRTTSRQQYNNMQSPNHIRQQASNMLSPYHTHAASQQYAVSEQHPGSKPAIYCLRTTSRQQASNMLSPNYIKAASQQYLSPNHIQTASHQYAVSEEHPCSRPAYAVSEPHTCTKPAMCCLRTTSRQHARNIFSPNHMQAAS</sequence>
<gene>
    <name evidence="1" type="ORF">DPMN_012237</name>
</gene>
<proteinExistence type="predicted"/>
<dbReference type="EMBL" id="JAIWYP010000001">
    <property type="protein sequence ID" value="KAH3888206.1"/>
    <property type="molecule type" value="Genomic_DNA"/>
</dbReference>
<name>A0A9D4N5G7_DREPO</name>
<reference evidence="1" key="1">
    <citation type="journal article" date="2019" name="bioRxiv">
        <title>The Genome of the Zebra Mussel, Dreissena polymorpha: A Resource for Invasive Species Research.</title>
        <authorList>
            <person name="McCartney M.A."/>
            <person name="Auch B."/>
            <person name="Kono T."/>
            <person name="Mallez S."/>
            <person name="Zhang Y."/>
            <person name="Obille A."/>
            <person name="Becker A."/>
            <person name="Abrahante J.E."/>
            <person name="Garbe J."/>
            <person name="Badalamenti J.P."/>
            <person name="Herman A."/>
            <person name="Mangelson H."/>
            <person name="Liachko I."/>
            <person name="Sullivan S."/>
            <person name="Sone E.D."/>
            <person name="Koren S."/>
            <person name="Silverstein K.A.T."/>
            <person name="Beckman K.B."/>
            <person name="Gohl D.M."/>
        </authorList>
    </citation>
    <scope>NUCLEOTIDE SEQUENCE</scope>
    <source>
        <strain evidence="1">Duluth1</strain>
        <tissue evidence="1">Whole animal</tissue>
    </source>
</reference>